<evidence type="ECO:0000313" key="3">
    <source>
        <dbReference type="Proteomes" id="UP000318081"/>
    </source>
</evidence>
<organism evidence="2 3">
    <name type="scientific">Stieleria magnilauensis</name>
    <dbReference type="NCBI Taxonomy" id="2527963"/>
    <lineage>
        <taxon>Bacteria</taxon>
        <taxon>Pseudomonadati</taxon>
        <taxon>Planctomycetota</taxon>
        <taxon>Planctomycetia</taxon>
        <taxon>Pirellulales</taxon>
        <taxon>Pirellulaceae</taxon>
        <taxon>Stieleria</taxon>
    </lineage>
</organism>
<accession>A0ABX5XTJ0</accession>
<keyword evidence="1" id="KW-0472">Membrane</keyword>
<dbReference type="Proteomes" id="UP000318081">
    <property type="component" value="Chromosome"/>
</dbReference>
<evidence type="ECO:0000313" key="2">
    <source>
        <dbReference type="EMBL" id="QDV83956.1"/>
    </source>
</evidence>
<dbReference type="EMBL" id="CP036432">
    <property type="protein sequence ID" value="QDV83956.1"/>
    <property type="molecule type" value="Genomic_DNA"/>
</dbReference>
<dbReference type="RefSeq" id="WP_145211557.1">
    <property type="nucleotide sequence ID" value="NZ_CP036432.1"/>
</dbReference>
<proteinExistence type="predicted"/>
<name>A0ABX5XTJ0_9BACT</name>
<reference evidence="2 3" key="1">
    <citation type="submission" date="2019-02" db="EMBL/GenBank/DDBJ databases">
        <title>Deep-cultivation of Planctomycetes and their phenomic and genomic characterization uncovers novel biology.</title>
        <authorList>
            <person name="Wiegand S."/>
            <person name="Jogler M."/>
            <person name="Boedeker C."/>
            <person name="Pinto D."/>
            <person name="Vollmers J."/>
            <person name="Rivas-Marin E."/>
            <person name="Kohn T."/>
            <person name="Peeters S.H."/>
            <person name="Heuer A."/>
            <person name="Rast P."/>
            <person name="Oberbeckmann S."/>
            <person name="Bunk B."/>
            <person name="Jeske O."/>
            <person name="Meyerdierks A."/>
            <person name="Storesund J.E."/>
            <person name="Kallscheuer N."/>
            <person name="Luecker S."/>
            <person name="Lage O.M."/>
            <person name="Pohl T."/>
            <person name="Merkel B.J."/>
            <person name="Hornburger P."/>
            <person name="Mueller R.-W."/>
            <person name="Bruemmer F."/>
            <person name="Labrenz M."/>
            <person name="Spormann A.M."/>
            <person name="Op den Camp H."/>
            <person name="Overmann J."/>
            <person name="Amann R."/>
            <person name="Jetten M.S.M."/>
            <person name="Mascher T."/>
            <person name="Medema M.H."/>
            <person name="Devos D.P."/>
            <person name="Kaster A.-K."/>
            <person name="Ovreas L."/>
            <person name="Rohde M."/>
            <person name="Galperin M.Y."/>
            <person name="Jogler C."/>
        </authorList>
    </citation>
    <scope>NUCLEOTIDE SEQUENCE [LARGE SCALE GENOMIC DNA]</scope>
    <source>
        <strain evidence="2 3">TBK1r</strain>
    </source>
</reference>
<gene>
    <name evidence="2" type="ORF">TBK1r_28990</name>
</gene>
<keyword evidence="3" id="KW-1185">Reference proteome</keyword>
<sequence length="226" mass="25093">MSEEAPATSPRRVPVQFSLTWLLTVLLVVALASGYAVTALRLRSAETELMRLREETGYLPPSDQDEIAAVRLNSDQPMTYRLRVRVPASPRYRIAYSSLWPESAAAPHWFGAVAVPPGESVVTVRILRDPRDDRWKITTLRRGADGTRRMATVLPEKHVEIFRGSHDWLRSGVTRQCSTRPIGQSLRLLDERVLVGEGAMMLYGDGPPSGEMVGVFAELQPDTGAI</sequence>
<feature type="transmembrane region" description="Helical" evidence="1">
    <location>
        <begin position="20"/>
        <end position="42"/>
    </location>
</feature>
<evidence type="ECO:0000256" key="1">
    <source>
        <dbReference type="SAM" id="Phobius"/>
    </source>
</evidence>
<keyword evidence="1" id="KW-1133">Transmembrane helix</keyword>
<protein>
    <submittedName>
        <fullName evidence="2">Uncharacterized protein</fullName>
    </submittedName>
</protein>
<keyword evidence="1" id="KW-0812">Transmembrane</keyword>